<dbReference type="InterPro" id="IPR029526">
    <property type="entry name" value="PGBD"/>
</dbReference>
<sequence>MEQIQVRSEMKGKPKIVMDYNNTMGGVDRMDQNLKSFEIIKKRGKKCYRKIFFHIFDIAVWNSYVVYRKNGGKNMQLEFRLDLIDRVIEKYHSGLNVHRGQPGSEPNPLRLTERHFLEIIAPTDKKLRPARQCTVCCSKRIENGKRIRKETRYFCPDCDVGLCITPCFKLYHTQKDF</sequence>
<reference evidence="3 4" key="1">
    <citation type="journal article" date="2019" name="Sci. Rep.">
        <title>Orb-weaving spider Araneus ventricosus genome elucidates the spidroin gene catalogue.</title>
        <authorList>
            <person name="Kono N."/>
            <person name="Nakamura H."/>
            <person name="Ohtoshi R."/>
            <person name="Moran D.A.P."/>
            <person name="Shinohara A."/>
            <person name="Yoshida Y."/>
            <person name="Fujiwara M."/>
            <person name="Mori M."/>
            <person name="Tomita M."/>
            <person name="Arakawa K."/>
        </authorList>
    </citation>
    <scope>NUCLEOTIDE SEQUENCE [LARGE SCALE GENOMIC DNA]</scope>
</reference>
<evidence type="ECO:0000259" key="2">
    <source>
        <dbReference type="Pfam" id="PF13843"/>
    </source>
</evidence>
<dbReference type="EMBL" id="BGPR01004401">
    <property type="protein sequence ID" value="GBM99250.1"/>
    <property type="molecule type" value="Genomic_DNA"/>
</dbReference>
<feature type="domain" description="PiggyBac transposable element-derived protein" evidence="2">
    <location>
        <begin position="12"/>
        <end position="64"/>
    </location>
</feature>
<dbReference type="InterPro" id="IPR032718">
    <property type="entry name" value="PGBD4_Znf_C"/>
</dbReference>
<evidence type="ECO:0000259" key="1">
    <source>
        <dbReference type="Pfam" id="PF13842"/>
    </source>
</evidence>
<dbReference type="PANTHER" id="PTHR46599:SF3">
    <property type="entry name" value="PIGGYBAC TRANSPOSABLE ELEMENT-DERIVED PROTEIN 4"/>
    <property type="match status" value="1"/>
</dbReference>
<dbReference type="Proteomes" id="UP000499080">
    <property type="component" value="Unassembled WGS sequence"/>
</dbReference>
<organism evidence="3 4">
    <name type="scientific">Araneus ventricosus</name>
    <name type="common">Orbweaver spider</name>
    <name type="synonym">Epeira ventricosa</name>
    <dbReference type="NCBI Taxonomy" id="182803"/>
    <lineage>
        <taxon>Eukaryota</taxon>
        <taxon>Metazoa</taxon>
        <taxon>Ecdysozoa</taxon>
        <taxon>Arthropoda</taxon>
        <taxon>Chelicerata</taxon>
        <taxon>Arachnida</taxon>
        <taxon>Araneae</taxon>
        <taxon>Araneomorphae</taxon>
        <taxon>Entelegynae</taxon>
        <taxon>Araneoidea</taxon>
        <taxon>Araneidae</taxon>
        <taxon>Araneus</taxon>
    </lineage>
</organism>
<dbReference type="PANTHER" id="PTHR46599">
    <property type="entry name" value="PIGGYBAC TRANSPOSABLE ELEMENT-DERIVED PROTEIN 4"/>
    <property type="match status" value="1"/>
</dbReference>
<comment type="caution">
    <text evidence="3">The sequence shown here is derived from an EMBL/GenBank/DDBJ whole genome shotgun (WGS) entry which is preliminary data.</text>
</comment>
<dbReference type="AlphaFoldDB" id="A0A4Y2KA15"/>
<accession>A0A4Y2KA15</accession>
<feature type="domain" description="PiggyBac transposable element-derived protein 4 C-terminal zinc-finger" evidence="1">
    <location>
        <begin position="129"/>
        <end position="172"/>
    </location>
</feature>
<protein>
    <submittedName>
        <fullName evidence="3">PiggyBac transposable element-derived protein 4</fullName>
    </submittedName>
</protein>
<keyword evidence="4" id="KW-1185">Reference proteome</keyword>
<name>A0A4Y2KA15_ARAVE</name>
<proteinExistence type="predicted"/>
<dbReference type="Pfam" id="PF13843">
    <property type="entry name" value="DDE_Tnp_1_7"/>
    <property type="match status" value="1"/>
</dbReference>
<evidence type="ECO:0000313" key="4">
    <source>
        <dbReference type="Proteomes" id="UP000499080"/>
    </source>
</evidence>
<evidence type="ECO:0000313" key="3">
    <source>
        <dbReference type="EMBL" id="GBM99250.1"/>
    </source>
</evidence>
<dbReference type="OrthoDB" id="6422877at2759"/>
<dbReference type="Pfam" id="PF13842">
    <property type="entry name" value="zf-Tnp_2"/>
    <property type="match status" value="1"/>
</dbReference>
<gene>
    <name evidence="3" type="primary">PGBD4_295</name>
    <name evidence="3" type="ORF">AVEN_63974_1</name>
</gene>